<dbReference type="InterPro" id="IPR037069">
    <property type="entry name" value="AcylCoA_DH/ox_N_sf"/>
</dbReference>
<keyword evidence="5 8" id="KW-0285">Flavoprotein</keyword>
<dbReference type="Gene3D" id="2.40.110.10">
    <property type="entry name" value="Butyryl-CoA Dehydrogenase, subunit A, domain 2"/>
    <property type="match status" value="1"/>
</dbReference>
<accession>A0A1M4N3G2</accession>
<dbReference type="PANTHER" id="PTHR43831:SF1">
    <property type="entry name" value="ISOBUTYRYL-COA DEHYDROGENASE, MITOCHONDRIAL"/>
    <property type="match status" value="1"/>
</dbReference>
<keyword evidence="4" id="KW-0101">Branched-chain amino acid catabolism</keyword>
<evidence type="ECO:0000256" key="7">
    <source>
        <dbReference type="ARBA" id="ARBA00023002"/>
    </source>
</evidence>
<dbReference type="GO" id="GO:0003995">
    <property type="term" value="F:acyl-CoA dehydrogenase activity"/>
    <property type="evidence" value="ECO:0007669"/>
    <property type="project" value="InterPro"/>
</dbReference>
<keyword evidence="6 8" id="KW-0274">FAD</keyword>
<dbReference type="GO" id="GO:0009083">
    <property type="term" value="P:branched-chain amino acid catabolic process"/>
    <property type="evidence" value="ECO:0007669"/>
    <property type="project" value="UniProtKB-KW"/>
</dbReference>
<comment type="similarity">
    <text evidence="3 8">Belongs to the acyl-CoA dehydrogenase family.</text>
</comment>
<evidence type="ECO:0000256" key="6">
    <source>
        <dbReference type="ARBA" id="ARBA00022827"/>
    </source>
</evidence>
<dbReference type="AlphaFoldDB" id="A0A1M4N3G2"/>
<evidence type="ECO:0000256" key="8">
    <source>
        <dbReference type="RuleBase" id="RU362125"/>
    </source>
</evidence>
<comment type="pathway">
    <text evidence="2">Amino-acid degradation; L-valine degradation.</text>
</comment>
<comment type="cofactor">
    <cofactor evidence="1 8">
        <name>FAD</name>
        <dbReference type="ChEBI" id="CHEBI:57692"/>
    </cofactor>
</comment>
<evidence type="ECO:0000256" key="2">
    <source>
        <dbReference type="ARBA" id="ARBA00005109"/>
    </source>
</evidence>
<evidence type="ECO:0000256" key="3">
    <source>
        <dbReference type="ARBA" id="ARBA00009347"/>
    </source>
</evidence>
<dbReference type="Pfam" id="PF02770">
    <property type="entry name" value="Acyl-CoA_dh_M"/>
    <property type="match status" value="1"/>
</dbReference>
<dbReference type="SUPFAM" id="SSF47203">
    <property type="entry name" value="Acyl-CoA dehydrogenase C-terminal domain-like"/>
    <property type="match status" value="1"/>
</dbReference>
<keyword evidence="13" id="KW-1185">Reference proteome</keyword>
<dbReference type="InterPro" id="IPR006091">
    <property type="entry name" value="Acyl-CoA_Oxase/DH_mid-dom"/>
</dbReference>
<reference evidence="13" key="1">
    <citation type="submission" date="2016-09" db="EMBL/GenBank/DDBJ databases">
        <authorList>
            <person name="Wibberg D."/>
        </authorList>
    </citation>
    <scope>NUCLEOTIDE SEQUENCE [LARGE SCALE GENOMIC DNA]</scope>
</reference>
<evidence type="ECO:0000259" key="9">
    <source>
        <dbReference type="Pfam" id="PF00441"/>
    </source>
</evidence>
<evidence type="ECO:0000259" key="10">
    <source>
        <dbReference type="Pfam" id="PF02770"/>
    </source>
</evidence>
<dbReference type="InterPro" id="IPR009075">
    <property type="entry name" value="AcylCo_DH/oxidase_C"/>
</dbReference>
<organism evidence="12 13">
    <name type="scientific">Donghicola eburneus</name>
    <dbReference type="NCBI Taxonomy" id="393278"/>
    <lineage>
        <taxon>Bacteria</taxon>
        <taxon>Pseudomonadati</taxon>
        <taxon>Pseudomonadota</taxon>
        <taxon>Alphaproteobacteria</taxon>
        <taxon>Rhodobacterales</taxon>
        <taxon>Roseobacteraceae</taxon>
        <taxon>Donghicola</taxon>
    </lineage>
</organism>
<dbReference type="InterPro" id="IPR046373">
    <property type="entry name" value="Acyl-CoA_Oxase/DH_mid-dom_sf"/>
</dbReference>
<evidence type="ECO:0000256" key="5">
    <source>
        <dbReference type="ARBA" id="ARBA00022630"/>
    </source>
</evidence>
<sequence>MDFALTEEQDAIFDMARAFGEEHIAPHAQAWERDGTIPKELWPQLAELGFGGLYVSEENGGSGLSRLDATLVFEALSMACPSVAAFLSIHNMCAKMLDSFASDEMRDRYLPAALSMEKVFSYCLTEPGSGSDAAALRTRATANDQGYSLTGTKAFISGGGYSDAYIVMARSGDDSPRGISAFVIEDGTAGVSYGGLEDKMGWRSQPTRQVQMDDCHIPATNLLGTEGEGFKYAMKGLDGGRLNISACSLGAAQAALTQTLNYMAERKAFGKSIDQFQALQFRLADAEIELQAARTFLRQAAWKLDNGTPDATKFCAMAKKFVTEAGSRVADQCLQLHGGYGYLADYGIEKIVRDLRVHQILEGTNEIMRLIVARQLLAER</sequence>
<dbReference type="InterPro" id="IPR036250">
    <property type="entry name" value="AcylCo_DH-like_C"/>
</dbReference>
<dbReference type="FunFam" id="1.20.140.10:FF:000001">
    <property type="entry name" value="Acyl-CoA dehydrogenase"/>
    <property type="match status" value="1"/>
</dbReference>
<dbReference type="PROSITE" id="PS00073">
    <property type="entry name" value="ACYL_COA_DH_2"/>
    <property type="match status" value="1"/>
</dbReference>
<dbReference type="RefSeq" id="WP_072707085.1">
    <property type="nucleotide sequence ID" value="NZ_FMJB01000055.1"/>
</dbReference>
<dbReference type="Gene3D" id="1.10.540.10">
    <property type="entry name" value="Acyl-CoA dehydrogenase/oxidase, N-terminal domain"/>
    <property type="match status" value="1"/>
</dbReference>
<dbReference type="PANTHER" id="PTHR43831">
    <property type="entry name" value="ISOBUTYRYL-COA DEHYDROGENASE"/>
    <property type="match status" value="1"/>
</dbReference>
<feature type="domain" description="Acyl-CoA dehydrogenase/oxidase N-terminal" evidence="11">
    <location>
        <begin position="6"/>
        <end position="117"/>
    </location>
</feature>
<evidence type="ECO:0000313" key="12">
    <source>
        <dbReference type="EMBL" id="SCM68465.1"/>
    </source>
</evidence>
<dbReference type="Pfam" id="PF02771">
    <property type="entry name" value="Acyl-CoA_dh_N"/>
    <property type="match status" value="1"/>
</dbReference>
<evidence type="ECO:0000256" key="1">
    <source>
        <dbReference type="ARBA" id="ARBA00001974"/>
    </source>
</evidence>
<proteinExistence type="inferred from homology"/>
<dbReference type="EC" id="1.3.99.-" evidence="12"/>
<dbReference type="InterPro" id="IPR006089">
    <property type="entry name" value="Acyl-CoA_DH_CS"/>
</dbReference>
<dbReference type="PIRSF" id="PIRSF016578">
    <property type="entry name" value="HsaA"/>
    <property type="match status" value="1"/>
</dbReference>
<dbReference type="Pfam" id="PF00441">
    <property type="entry name" value="Acyl-CoA_dh_1"/>
    <property type="match status" value="1"/>
</dbReference>
<dbReference type="FunFam" id="2.40.110.10:FF:000001">
    <property type="entry name" value="Acyl-CoA dehydrogenase, mitochondrial"/>
    <property type="match status" value="1"/>
</dbReference>
<dbReference type="GO" id="GO:0050660">
    <property type="term" value="F:flavin adenine dinucleotide binding"/>
    <property type="evidence" value="ECO:0007669"/>
    <property type="project" value="InterPro"/>
</dbReference>
<protein>
    <submittedName>
        <fullName evidence="12">Isobutyryl-CoA dehydrogenase, mitochondrial</fullName>
        <ecNumber evidence="12">1.3.99.-</ecNumber>
    </submittedName>
</protein>
<dbReference type="Gene3D" id="1.20.140.10">
    <property type="entry name" value="Butyryl-CoA Dehydrogenase, subunit A, domain 3"/>
    <property type="match status" value="1"/>
</dbReference>
<evidence type="ECO:0000259" key="11">
    <source>
        <dbReference type="Pfam" id="PF02771"/>
    </source>
</evidence>
<dbReference type="InterPro" id="IPR009100">
    <property type="entry name" value="AcylCoA_DH/oxidase_NM_dom_sf"/>
</dbReference>
<evidence type="ECO:0000313" key="13">
    <source>
        <dbReference type="Proteomes" id="UP000184085"/>
    </source>
</evidence>
<feature type="domain" description="Acyl-CoA dehydrogenase/oxidase C-terminal" evidence="9">
    <location>
        <begin position="227"/>
        <end position="377"/>
    </location>
</feature>
<dbReference type="Proteomes" id="UP000184085">
    <property type="component" value="Unassembled WGS sequence"/>
</dbReference>
<dbReference type="SUPFAM" id="SSF56645">
    <property type="entry name" value="Acyl-CoA dehydrogenase NM domain-like"/>
    <property type="match status" value="1"/>
</dbReference>
<gene>
    <name evidence="12" type="primary">acad8</name>
    <name evidence="12" type="ORF">KARMA_2684</name>
</gene>
<dbReference type="PROSITE" id="PS00072">
    <property type="entry name" value="ACYL_COA_DH_1"/>
    <property type="match status" value="1"/>
</dbReference>
<dbReference type="InterPro" id="IPR013786">
    <property type="entry name" value="AcylCoA_DH/ox_N"/>
</dbReference>
<dbReference type="EMBL" id="FMJB01000055">
    <property type="protein sequence ID" value="SCM68465.1"/>
    <property type="molecule type" value="Genomic_DNA"/>
</dbReference>
<dbReference type="InterPro" id="IPR052547">
    <property type="entry name" value="Mito_Isobutyryl-CoADH"/>
</dbReference>
<feature type="domain" description="Acyl-CoA oxidase/dehydrogenase middle" evidence="10">
    <location>
        <begin position="122"/>
        <end position="215"/>
    </location>
</feature>
<evidence type="ECO:0000256" key="4">
    <source>
        <dbReference type="ARBA" id="ARBA00022456"/>
    </source>
</evidence>
<keyword evidence="7 8" id="KW-0560">Oxidoreductase</keyword>
<name>A0A1M4N3G2_9RHOB</name>